<reference evidence="1" key="1">
    <citation type="submission" date="2019-12" db="EMBL/GenBank/DDBJ databases">
        <title>An insight into the sialome of adult female Ixodes ricinus ticks feeding for 6 days.</title>
        <authorList>
            <person name="Perner J."/>
            <person name="Ribeiro J.M.C."/>
        </authorList>
    </citation>
    <scope>NUCLEOTIDE SEQUENCE</scope>
    <source>
        <strain evidence="1">Semi-engorged</strain>
        <tissue evidence="1">Salivary glands</tissue>
    </source>
</reference>
<sequence>MHSIHICCGALAVSAHSRSTRCQSVVECRKLALEAGQQKLLPHILILSVTIAANKTDIFARACTIGAGD</sequence>
<protein>
    <submittedName>
        <fullName evidence="1">Putative secreted protein</fullName>
    </submittedName>
</protein>
<name>A0A6B0U159_IXORI</name>
<proteinExistence type="predicted"/>
<evidence type="ECO:0000313" key="1">
    <source>
        <dbReference type="EMBL" id="MXU82470.1"/>
    </source>
</evidence>
<dbReference type="AlphaFoldDB" id="A0A6B0U159"/>
<accession>A0A6B0U159</accession>
<dbReference type="EMBL" id="GIFC01000387">
    <property type="protein sequence ID" value="MXU82470.1"/>
    <property type="molecule type" value="Transcribed_RNA"/>
</dbReference>
<organism evidence="1">
    <name type="scientific">Ixodes ricinus</name>
    <name type="common">Common tick</name>
    <name type="synonym">Acarus ricinus</name>
    <dbReference type="NCBI Taxonomy" id="34613"/>
    <lineage>
        <taxon>Eukaryota</taxon>
        <taxon>Metazoa</taxon>
        <taxon>Ecdysozoa</taxon>
        <taxon>Arthropoda</taxon>
        <taxon>Chelicerata</taxon>
        <taxon>Arachnida</taxon>
        <taxon>Acari</taxon>
        <taxon>Parasitiformes</taxon>
        <taxon>Ixodida</taxon>
        <taxon>Ixodoidea</taxon>
        <taxon>Ixodidae</taxon>
        <taxon>Ixodinae</taxon>
        <taxon>Ixodes</taxon>
    </lineage>
</organism>